<keyword evidence="2" id="KW-1185">Reference proteome</keyword>
<dbReference type="EMBL" id="FP929105">
    <property type="protein sequence ID" value="CBX93559.1"/>
    <property type="molecule type" value="Genomic_DNA"/>
</dbReference>
<organism evidence="2">
    <name type="scientific">Leptosphaeria maculans (strain JN3 / isolate v23.1.3 / race Av1-4-5-6-7-8)</name>
    <name type="common">Blackleg fungus</name>
    <name type="synonym">Phoma lingam</name>
    <dbReference type="NCBI Taxonomy" id="985895"/>
    <lineage>
        <taxon>Eukaryota</taxon>
        <taxon>Fungi</taxon>
        <taxon>Dikarya</taxon>
        <taxon>Ascomycota</taxon>
        <taxon>Pezizomycotina</taxon>
        <taxon>Dothideomycetes</taxon>
        <taxon>Pleosporomycetidae</taxon>
        <taxon>Pleosporales</taxon>
        <taxon>Pleosporineae</taxon>
        <taxon>Leptosphaeriaceae</taxon>
        <taxon>Plenodomus</taxon>
        <taxon>Plenodomus lingam/Leptosphaeria maculans species complex</taxon>
    </lineage>
</organism>
<protein>
    <submittedName>
        <fullName evidence="1">Predicted protein</fullName>
    </submittedName>
</protein>
<gene>
    <name evidence="1" type="ORF">LEMA_P044600.1</name>
</gene>
<dbReference type="AlphaFoldDB" id="E4ZQ24"/>
<reference evidence="2" key="1">
    <citation type="journal article" date="2011" name="Nat. Commun.">
        <title>Effector diversification within compartments of the Leptosphaeria maculans genome affected by Repeat-Induced Point mutations.</title>
        <authorList>
            <person name="Rouxel T."/>
            <person name="Grandaubert J."/>
            <person name="Hane J.K."/>
            <person name="Hoede C."/>
            <person name="van de Wouw A.P."/>
            <person name="Couloux A."/>
            <person name="Dominguez V."/>
            <person name="Anthouard V."/>
            <person name="Bally P."/>
            <person name="Bourras S."/>
            <person name="Cozijnsen A.J."/>
            <person name="Ciuffetti L.M."/>
            <person name="Degrave A."/>
            <person name="Dilmaghani A."/>
            <person name="Duret L."/>
            <person name="Fudal I."/>
            <person name="Goodwin S.B."/>
            <person name="Gout L."/>
            <person name="Glaser N."/>
            <person name="Linglin J."/>
            <person name="Kema G.H.J."/>
            <person name="Lapalu N."/>
            <person name="Lawrence C.B."/>
            <person name="May K."/>
            <person name="Meyer M."/>
            <person name="Ollivier B."/>
            <person name="Poulain J."/>
            <person name="Schoch C.L."/>
            <person name="Simon A."/>
            <person name="Spatafora J.W."/>
            <person name="Stachowiak A."/>
            <person name="Turgeon B.G."/>
            <person name="Tyler B.M."/>
            <person name="Vincent D."/>
            <person name="Weissenbach J."/>
            <person name="Amselem J."/>
            <person name="Quesneville H."/>
            <person name="Oliver R.P."/>
            <person name="Wincker P."/>
            <person name="Balesdent M.-H."/>
            <person name="Howlett B.J."/>
        </authorList>
    </citation>
    <scope>NUCLEOTIDE SEQUENCE [LARGE SCALE GENOMIC DNA]</scope>
    <source>
        <strain evidence="2">JN3 / isolate v23.1.3 / race Av1-4-5-6-7-8</strain>
    </source>
</reference>
<evidence type="ECO:0000313" key="1">
    <source>
        <dbReference type="EMBL" id="CBX93559.1"/>
    </source>
</evidence>
<sequence>MSTVCRQMLSFVFAAFCSNDGKAKINPGEIQGLGSRLRRRLRGKDRDDGR</sequence>
<dbReference type="HOGENOM" id="CLU_3125339_0_0_1"/>
<dbReference type="VEuPathDB" id="FungiDB:LEMA_P044600.1"/>
<proteinExistence type="predicted"/>
<dbReference type="Proteomes" id="UP000002668">
    <property type="component" value="Genome"/>
</dbReference>
<name>E4ZQ24_LEPMJ</name>
<evidence type="ECO:0000313" key="2">
    <source>
        <dbReference type="Proteomes" id="UP000002668"/>
    </source>
</evidence>
<dbReference type="InParanoid" id="E4ZQ24"/>
<accession>E4ZQ24</accession>